<dbReference type="KEGG" id="cjap:GWK36_08525"/>
<evidence type="ECO:0000256" key="2">
    <source>
        <dbReference type="SAM" id="Phobius"/>
    </source>
</evidence>
<organism evidence="3 4">
    <name type="scientific">Caldichromatium japonicum</name>
    <dbReference type="NCBI Taxonomy" id="2699430"/>
    <lineage>
        <taxon>Bacteria</taxon>
        <taxon>Pseudomonadati</taxon>
        <taxon>Pseudomonadota</taxon>
        <taxon>Gammaproteobacteria</taxon>
        <taxon>Chromatiales</taxon>
        <taxon>Chromatiaceae</taxon>
        <taxon>Caldichromatium</taxon>
    </lineage>
</organism>
<feature type="transmembrane region" description="Helical" evidence="2">
    <location>
        <begin position="817"/>
        <end position="837"/>
    </location>
</feature>
<evidence type="ECO:0000256" key="1">
    <source>
        <dbReference type="SAM" id="MobiDB-lite"/>
    </source>
</evidence>
<keyword evidence="2" id="KW-1133">Transmembrane helix</keyword>
<proteinExistence type="predicted"/>
<feature type="transmembrane region" description="Helical" evidence="2">
    <location>
        <begin position="321"/>
        <end position="338"/>
    </location>
</feature>
<reference evidence="4" key="1">
    <citation type="submission" date="2020-01" db="EMBL/GenBank/DDBJ databases">
        <title>Caldichromatium gen. nov., sp. nov., a thermophilic purple sulfur bacterium member of the family Chromatiaceae isolated from Nakabusa hot spring, Japan.</title>
        <authorList>
            <person name="Saini M.K."/>
            <person name="Hanada S."/>
            <person name="Tank M."/>
        </authorList>
    </citation>
    <scope>NUCLEOTIDE SEQUENCE [LARGE SCALE GENOMIC DNA]</scope>
    <source>
        <strain evidence="4">No.7</strain>
    </source>
</reference>
<feature type="transmembrane region" description="Helical" evidence="2">
    <location>
        <begin position="146"/>
        <end position="167"/>
    </location>
</feature>
<feature type="transmembrane region" description="Helical" evidence="2">
    <location>
        <begin position="649"/>
        <end position="668"/>
    </location>
</feature>
<feature type="transmembrane region" description="Helical" evidence="2">
    <location>
        <begin position="179"/>
        <end position="198"/>
    </location>
</feature>
<feature type="transmembrane region" description="Helical" evidence="2">
    <location>
        <begin position="871"/>
        <end position="891"/>
    </location>
</feature>
<feature type="transmembrane region" description="Helical" evidence="2">
    <location>
        <begin position="512"/>
        <end position="530"/>
    </location>
</feature>
<protein>
    <submittedName>
        <fullName evidence="3">DUF2339 domain-containing protein</fullName>
    </submittedName>
</protein>
<dbReference type="PANTHER" id="PTHR38434">
    <property type="entry name" value="BLL2549 PROTEIN"/>
    <property type="match status" value="1"/>
</dbReference>
<feature type="transmembrane region" description="Helical" evidence="2">
    <location>
        <begin position="776"/>
        <end position="797"/>
    </location>
</feature>
<feature type="transmembrane region" description="Helical" evidence="2">
    <location>
        <begin position="566"/>
        <end position="584"/>
    </location>
</feature>
<feature type="transmembrane region" description="Helical" evidence="2">
    <location>
        <begin position="844"/>
        <end position="865"/>
    </location>
</feature>
<feature type="transmembrane region" description="Helical" evidence="2">
    <location>
        <begin position="296"/>
        <end position="314"/>
    </location>
</feature>
<sequence>MWLLFAGLGALLGAYSGTLTGAVMGGLIGYLLGSIHRLEVQLSKLERRLERALMRMQSSPVAGAAKPPDVPAPPAPAWPSATPPPLPPAPDPLLDAPLSLDLDGPQTSTRASVQTERDQPPGAEPYSPLATGLLENWLARLLAGNLLAKLGIVLLFFGAASGLRLAFEHGLFPPYLRLAATALAGLISIWAGAAPAAGRPLRPAWIERQGDPTAATRRGLGFALEGGGFALLYLAVYFALAFYRYLEPAAAFGLFAALGVACIALALRQDGQSLALLGLSGAFLATALAGGEQPHLVLFGYIVLLDTIVLWSSLQRGWRALSLAGFVCTVLAGLHWAGLSYHPGLRLQTALFVAIVLAMFSLTPVLAAYRGEGVQWGWRSASLLFGPPAAAAVAQAALYAGALHVLALSSLIAGMWYGLLWQAARRTGENLLVQALAGLGLAFISLAPFLAWSNNVAGVFWALEGAALVWYGRGAQRRLPLIAGGLLQGLSGLLLVDLWFKGADGAALLNPLFHSGLLLAAAGALSLYALRDWSRGQVVVLIWTLAWWFGIWYRELGHLLHPEWRPAGMLLLTAATCWLGEWAGRQIQVVELRLTTLLLLPIILSVTLLAQWRLGHPLADGVWLALPVAIYVLYETLWRQERSGLAGRLDLYQVLAFWSLAWIPAWELHWQLARWVAPGAALPEALRSLLLAAPLWLVLGQRPRWPFAEHRTLYLGHGLTLPVLLAWVWLLSWPLALSGGWALPYLPLLNPLELAALVLLYTLYRHWRALGRPWQAAGYPVLFPLTLWVWLTAALARTVHHWIGVPYRAPALWQTDLLQTLVSIVWTAFALVILVIASRRRQRAVWFGGLMLLCLVGLKLLIVDLAELSGLWRALSLMGVGLLVLGAGYLAPAPPKQQGTTERSLSSGPLGPRMRG</sequence>
<dbReference type="RefSeq" id="WP_166270789.1">
    <property type="nucleotide sequence ID" value="NZ_CP048029.1"/>
</dbReference>
<feature type="transmembrane region" description="Helical" evidence="2">
    <location>
        <begin position="712"/>
        <end position="730"/>
    </location>
</feature>
<feature type="transmembrane region" description="Helical" evidence="2">
    <location>
        <begin position="621"/>
        <end position="637"/>
    </location>
</feature>
<accession>A0A6G7VDR3</accession>
<feature type="compositionally biased region" description="Pro residues" evidence="1">
    <location>
        <begin position="68"/>
        <end position="91"/>
    </location>
</feature>
<feature type="transmembrane region" description="Helical" evidence="2">
    <location>
        <begin position="219"/>
        <end position="243"/>
    </location>
</feature>
<dbReference type="InterPro" id="IPR019286">
    <property type="entry name" value="DUF2339_TM"/>
</dbReference>
<dbReference type="PANTHER" id="PTHR38434:SF1">
    <property type="entry name" value="BLL2549 PROTEIN"/>
    <property type="match status" value="1"/>
</dbReference>
<feature type="transmembrane region" description="Helical" evidence="2">
    <location>
        <begin position="274"/>
        <end position="290"/>
    </location>
</feature>
<feature type="compositionally biased region" description="Low complexity" evidence="1">
    <location>
        <begin position="92"/>
        <end position="105"/>
    </location>
</feature>
<feature type="transmembrane region" description="Helical" evidence="2">
    <location>
        <begin position="249"/>
        <end position="267"/>
    </location>
</feature>
<gene>
    <name evidence="3" type="ORF">GWK36_08525</name>
</gene>
<feature type="transmembrane region" description="Helical" evidence="2">
    <location>
        <begin position="537"/>
        <end position="554"/>
    </location>
</feature>
<dbReference type="Pfam" id="PF10101">
    <property type="entry name" value="DUF2339"/>
    <property type="match status" value="1"/>
</dbReference>
<feature type="transmembrane region" description="Helical" evidence="2">
    <location>
        <begin position="431"/>
        <end position="450"/>
    </location>
</feature>
<feature type="transmembrane region" description="Helical" evidence="2">
    <location>
        <begin position="680"/>
        <end position="700"/>
    </location>
</feature>
<evidence type="ECO:0000313" key="3">
    <source>
        <dbReference type="EMBL" id="QIK38025.1"/>
    </source>
</evidence>
<dbReference type="EMBL" id="CP048029">
    <property type="protein sequence ID" value="QIK38025.1"/>
    <property type="molecule type" value="Genomic_DNA"/>
</dbReference>
<feature type="region of interest" description="Disordered" evidence="1">
    <location>
        <begin position="60"/>
        <end position="126"/>
    </location>
</feature>
<feature type="region of interest" description="Disordered" evidence="1">
    <location>
        <begin position="895"/>
        <end position="916"/>
    </location>
</feature>
<feature type="transmembrane region" description="Helical" evidence="2">
    <location>
        <begin position="596"/>
        <end position="615"/>
    </location>
</feature>
<dbReference type="Proteomes" id="UP000502699">
    <property type="component" value="Chromosome"/>
</dbReference>
<keyword evidence="4" id="KW-1185">Reference proteome</keyword>
<name>A0A6G7VDR3_9GAMM</name>
<feature type="transmembrane region" description="Helical" evidence="2">
    <location>
        <begin position="381"/>
        <end position="400"/>
    </location>
</feature>
<keyword evidence="2" id="KW-0472">Membrane</keyword>
<evidence type="ECO:0000313" key="4">
    <source>
        <dbReference type="Proteomes" id="UP000502699"/>
    </source>
</evidence>
<feature type="transmembrane region" description="Helical" evidence="2">
    <location>
        <begin position="742"/>
        <end position="764"/>
    </location>
</feature>
<feature type="compositionally biased region" description="Polar residues" evidence="1">
    <location>
        <begin position="897"/>
        <end position="907"/>
    </location>
</feature>
<dbReference type="AlphaFoldDB" id="A0A6G7VDR3"/>
<feature type="transmembrane region" description="Helical" evidence="2">
    <location>
        <begin position="406"/>
        <end position="424"/>
    </location>
</feature>
<keyword evidence="2" id="KW-0812">Transmembrane</keyword>
<feature type="transmembrane region" description="Helical" evidence="2">
    <location>
        <begin position="350"/>
        <end position="369"/>
    </location>
</feature>